<sequence>MDAHPSHNTSCAVCLTRALVLCPEFFSLERKRSEMKMEEALFAQHIAHERSLQIKVVAECNASGGVRQPDRSSAGKQQILLRRISYIHTGMPEVKKLTKWG</sequence>
<reference evidence="1" key="1">
    <citation type="submission" date="2020-03" db="EMBL/GenBank/DDBJ databases">
        <authorList>
            <person name="Weist P."/>
        </authorList>
    </citation>
    <scope>NUCLEOTIDE SEQUENCE</scope>
</reference>
<dbReference type="AlphaFoldDB" id="A0A9N7UPY9"/>
<evidence type="ECO:0000313" key="2">
    <source>
        <dbReference type="Proteomes" id="UP001153269"/>
    </source>
</evidence>
<gene>
    <name evidence="1" type="ORF">PLEPLA_LOCUS22529</name>
</gene>
<dbReference type="Proteomes" id="UP001153269">
    <property type="component" value="Unassembled WGS sequence"/>
</dbReference>
<accession>A0A9N7UPY9</accession>
<keyword evidence="2" id="KW-1185">Reference proteome</keyword>
<protein>
    <submittedName>
        <fullName evidence="1">Uncharacterized protein</fullName>
    </submittedName>
</protein>
<organism evidence="1 2">
    <name type="scientific">Pleuronectes platessa</name>
    <name type="common">European plaice</name>
    <dbReference type="NCBI Taxonomy" id="8262"/>
    <lineage>
        <taxon>Eukaryota</taxon>
        <taxon>Metazoa</taxon>
        <taxon>Chordata</taxon>
        <taxon>Craniata</taxon>
        <taxon>Vertebrata</taxon>
        <taxon>Euteleostomi</taxon>
        <taxon>Actinopterygii</taxon>
        <taxon>Neopterygii</taxon>
        <taxon>Teleostei</taxon>
        <taxon>Neoteleostei</taxon>
        <taxon>Acanthomorphata</taxon>
        <taxon>Carangaria</taxon>
        <taxon>Pleuronectiformes</taxon>
        <taxon>Pleuronectoidei</taxon>
        <taxon>Pleuronectidae</taxon>
        <taxon>Pleuronectes</taxon>
    </lineage>
</organism>
<proteinExistence type="predicted"/>
<name>A0A9N7UPY9_PLEPL</name>
<dbReference type="EMBL" id="CADEAL010001668">
    <property type="protein sequence ID" value="CAB1434485.1"/>
    <property type="molecule type" value="Genomic_DNA"/>
</dbReference>
<comment type="caution">
    <text evidence="1">The sequence shown here is derived from an EMBL/GenBank/DDBJ whole genome shotgun (WGS) entry which is preliminary data.</text>
</comment>
<evidence type="ECO:0000313" key="1">
    <source>
        <dbReference type="EMBL" id="CAB1434485.1"/>
    </source>
</evidence>